<dbReference type="Proteomes" id="UP000327148">
    <property type="component" value="Unassembled WGS sequence"/>
</dbReference>
<dbReference type="Pfam" id="PF01729">
    <property type="entry name" value="QRPTase_C"/>
    <property type="match status" value="1"/>
</dbReference>
<feature type="binding site" evidence="13">
    <location>
        <begin position="261"/>
        <end position="263"/>
    </location>
    <ligand>
        <name>substrate</name>
    </ligand>
</feature>
<dbReference type="PANTHER" id="PTHR32179:SF3">
    <property type="entry name" value="NICOTINATE-NUCLEOTIDE PYROPHOSPHORYLASE [CARBOXYLATING]"/>
    <property type="match status" value="1"/>
</dbReference>
<feature type="binding site" evidence="13">
    <location>
        <position position="99"/>
    </location>
    <ligand>
        <name>substrate</name>
    </ligand>
</feature>
<comment type="similarity">
    <text evidence="3 12">Belongs to the NadC/ModD family.</text>
</comment>
<name>A0A5N1GLV9_9LACT</name>
<proteinExistence type="inferred from homology"/>
<dbReference type="FunFam" id="3.90.1170.20:FF:000001">
    <property type="entry name" value="Nicotinate-nucleotide diphosphorylase (Carboxylating)"/>
    <property type="match status" value="1"/>
</dbReference>
<dbReference type="STRING" id="119206.AWM72_03745"/>
<keyword evidence="8 12" id="KW-0808">Transferase</keyword>
<dbReference type="RefSeq" id="WP_070430199.1">
    <property type="nucleotide sequence ID" value="NZ_VYWO01000002.1"/>
</dbReference>
<comment type="caution">
    <text evidence="16">The sequence shown here is derived from an EMBL/GenBank/DDBJ whole genome shotgun (WGS) entry which is preliminary data.</text>
</comment>
<evidence type="ECO:0000256" key="3">
    <source>
        <dbReference type="ARBA" id="ARBA00009400"/>
    </source>
</evidence>
<dbReference type="InterPro" id="IPR037128">
    <property type="entry name" value="Quinolinate_PRibosylTase_N_sf"/>
</dbReference>
<evidence type="ECO:0000256" key="5">
    <source>
        <dbReference type="ARBA" id="ARBA00011944"/>
    </source>
</evidence>
<evidence type="ECO:0000256" key="4">
    <source>
        <dbReference type="ARBA" id="ARBA00011218"/>
    </source>
</evidence>
<feature type="binding site" evidence="13">
    <location>
        <begin position="240"/>
        <end position="242"/>
    </location>
    <ligand>
        <name>substrate</name>
    </ligand>
</feature>
<evidence type="ECO:0000256" key="9">
    <source>
        <dbReference type="ARBA" id="ARBA00033102"/>
    </source>
</evidence>
<dbReference type="OrthoDB" id="9782546at2"/>
<dbReference type="CDD" id="cd01572">
    <property type="entry name" value="QPRTase"/>
    <property type="match status" value="1"/>
</dbReference>
<evidence type="ECO:0000256" key="6">
    <source>
        <dbReference type="ARBA" id="ARBA00022642"/>
    </source>
</evidence>
<dbReference type="EMBL" id="VYWO01000002">
    <property type="protein sequence ID" value="KAA9301229.1"/>
    <property type="molecule type" value="Genomic_DNA"/>
</dbReference>
<dbReference type="Gene3D" id="3.20.20.70">
    <property type="entry name" value="Aldolase class I"/>
    <property type="match status" value="1"/>
</dbReference>
<evidence type="ECO:0000259" key="15">
    <source>
        <dbReference type="Pfam" id="PF02749"/>
    </source>
</evidence>
<dbReference type="InterPro" id="IPR002638">
    <property type="entry name" value="Quinolinate_PRibosylTrfase_C"/>
</dbReference>
<dbReference type="InterPro" id="IPR036068">
    <property type="entry name" value="Nicotinate_pribotase-like_C"/>
</dbReference>
<feature type="domain" description="Quinolinate phosphoribosyl transferase N-terminal" evidence="15">
    <location>
        <begin position="25"/>
        <end position="109"/>
    </location>
</feature>
<feature type="binding site" evidence="13">
    <location>
        <position position="156"/>
    </location>
    <ligand>
        <name>substrate</name>
    </ligand>
</feature>
<feature type="domain" description="Quinolinate phosphoribosyl transferase C-terminal" evidence="14">
    <location>
        <begin position="111"/>
        <end position="276"/>
    </location>
</feature>
<evidence type="ECO:0000313" key="17">
    <source>
        <dbReference type="Proteomes" id="UP000327148"/>
    </source>
</evidence>
<evidence type="ECO:0000313" key="16">
    <source>
        <dbReference type="EMBL" id="KAA9301229.1"/>
    </source>
</evidence>
<feature type="binding site" evidence="13">
    <location>
        <begin position="132"/>
        <end position="134"/>
    </location>
    <ligand>
        <name>substrate</name>
    </ligand>
</feature>
<dbReference type="Pfam" id="PF02749">
    <property type="entry name" value="QRPTase_N"/>
    <property type="match status" value="1"/>
</dbReference>
<feature type="binding site" evidence="13">
    <location>
        <position position="217"/>
    </location>
    <ligand>
        <name>substrate</name>
    </ligand>
</feature>
<dbReference type="NCBIfam" id="TIGR00078">
    <property type="entry name" value="nadC"/>
    <property type="match status" value="1"/>
</dbReference>
<evidence type="ECO:0000256" key="10">
    <source>
        <dbReference type="ARBA" id="ARBA00047445"/>
    </source>
</evidence>
<evidence type="ECO:0000256" key="13">
    <source>
        <dbReference type="PIRSR" id="PIRSR006250-1"/>
    </source>
</evidence>
<keyword evidence="7 12" id="KW-0328">Glycosyltransferase</keyword>
<dbReference type="Gene3D" id="3.90.1170.20">
    <property type="entry name" value="Quinolinate phosphoribosyl transferase, N-terminal domain"/>
    <property type="match status" value="1"/>
</dbReference>
<comment type="function">
    <text evidence="1">Involved in the catabolism of quinolinic acid (QA).</text>
</comment>
<dbReference type="GO" id="GO:0004514">
    <property type="term" value="F:nicotinate-nucleotide diphosphorylase (carboxylating) activity"/>
    <property type="evidence" value="ECO:0007669"/>
    <property type="project" value="UniProtKB-EC"/>
</dbReference>
<dbReference type="SUPFAM" id="SSF51690">
    <property type="entry name" value="Nicotinate/Quinolinate PRTase C-terminal domain-like"/>
    <property type="match status" value="1"/>
</dbReference>
<dbReference type="InterPro" id="IPR013785">
    <property type="entry name" value="Aldolase_TIM"/>
</dbReference>
<keyword evidence="6" id="KW-0662">Pyridine nucleotide biosynthesis</keyword>
<evidence type="ECO:0000256" key="7">
    <source>
        <dbReference type="ARBA" id="ARBA00022676"/>
    </source>
</evidence>
<dbReference type="InterPro" id="IPR022412">
    <property type="entry name" value="Quinolinate_PRibosylTrfase_N"/>
</dbReference>
<evidence type="ECO:0000256" key="8">
    <source>
        <dbReference type="ARBA" id="ARBA00022679"/>
    </source>
</evidence>
<dbReference type="UniPathway" id="UPA00253">
    <property type="reaction ID" value="UER00331"/>
</dbReference>
<feature type="binding site" evidence="13">
    <location>
        <position position="196"/>
    </location>
    <ligand>
        <name>substrate</name>
    </ligand>
</feature>
<reference evidence="16 17" key="1">
    <citation type="submission" date="2019-09" db="EMBL/GenBank/DDBJ databases">
        <title>Draft genome sequence assemblies of isolates from the urinary tract.</title>
        <authorList>
            <person name="Mores C.R."/>
            <person name="Putonti C."/>
            <person name="Wolfe A.J."/>
        </authorList>
    </citation>
    <scope>NUCLEOTIDE SEQUENCE [LARGE SCALE GENOMIC DNA]</scope>
    <source>
        <strain evidence="16 17">UMB623</strain>
    </source>
</reference>
<dbReference type="GO" id="GO:0009435">
    <property type="term" value="P:NAD+ biosynthetic process"/>
    <property type="evidence" value="ECO:0007669"/>
    <property type="project" value="UniProtKB-UniPathway"/>
</dbReference>
<dbReference type="PIRSF" id="PIRSF006250">
    <property type="entry name" value="NadC_ModD"/>
    <property type="match status" value="1"/>
</dbReference>
<evidence type="ECO:0000256" key="12">
    <source>
        <dbReference type="PIRNR" id="PIRNR006250"/>
    </source>
</evidence>
<dbReference type="InterPro" id="IPR027277">
    <property type="entry name" value="NadC/ModD"/>
</dbReference>
<feature type="binding site" evidence="13">
    <location>
        <position position="166"/>
    </location>
    <ligand>
        <name>substrate</name>
    </ligand>
</feature>
<dbReference type="PANTHER" id="PTHR32179">
    <property type="entry name" value="NICOTINATE-NUCLEOTIDE PYROPHOSPHORYLASE [CARBOXYLATING]"/>
    <property type="match status" value="1"/>
</dbReference>
<evidence type="ECO:0000256" key="2">
    <source>
        <dbReference type="ARBA" id="ARBA00004893"/>
    </source>
</evidence>
<accession>A0A5N1GLV9</accession>
<organism evidence="16 17">
    <name type="scientific">Aerococcus sanguinicola</name>
    <dbReference type="NCBI Taxonomy" id="119206"/>
    <lineage>
        <taxon>Bacteria</taxon>
        <taxon>Bacillati</taxon>
        <taxon>Bacillota</taxon>
        <taxon>Bacilli</taxon>
        <taxon>Lactobacillales</taxon>
        <taxon>Aerococcaceae</taxon>
        <taxon>Aerococcus</taxon>
    </lineage>
</organism>
<comment type="subunit">
    <text evidence="4">Hexamer formed by 3 homodimers.</text>
</comment>
<evidence type="ECO:0000256" key="1">
    <source>
        <dbReference type="ARBA" id="ARBA00003237"/>
    </source>
</evidence>
<dbReference type="FunFam" id="3.20.20.70:FF:000030">
    <property type="entry name" value="Nicotinate-nucleotide pyrophosphorylase, carboxylating"/>
    <property type="match status" value="1"/>
</dbReference>
<gene>
    <name evidence="16" type="primary">nadC</name>
    <name evidence="16" type="ORF">F6I03_05005</name>
</gene>
<comment type="pathway">
    <text evidence="2">Cofactor biosynthesis; NAD(+) biosynthesis; nicotinate D-ribonucleotide from quinolinate: step 1/1.</text>
</comment>
<dbReference type="InterPro" id="IPR004393">
    <property type="entry name" value="NadC"/>
</dbReference>
<sequence>MLALKESEMRDLIERALAEDAPYYDLASEAIFQGQTGSVDLIAKQDGILCGLPIFQAVFSYLQEDSQFDVFIQEGERIERGQVILSITAKATTLLTGERVALNYLQRLSGIATATRRFVDALEGSGIKLMDTRKTTPGFRNLEKYAVRVGGGYNHRHGLSDLIMLKDNHIGAAGSITAAVQAVRAIDPFIHKIEVETESLDMVKEAVACGVDIIMLDNMDHDQMAESIAYIDGRAIIEGSGNMTADNVSRIKDLALDYISSGAITHSAGILDLSMKNFRVH</sequence>
<dbReference type="SUPFAM" id="SSF54675">
    <property type="entry name" value="Nicotinate/Quinolinate PRTase N-terminal domain-like"/>
    <property type="match status" value="1"/>
</dbReference>
<dbReference type="GO" id="GO:0005737">
    <property type="term" value="C:cytoplasm"/>
    <property type="evidence" value="ECO:0007669"/>
    <property type="project" value="TreeGrafter"/>
</dbReference>
<comment type="catalytic activity">
    <reaction evidence="10">
        <text>nicotinate beta-D-ribonucleotide + CO2 + diphosphate = quinolinate + 5-phospho-alpha-D-ribose 1-diphosphate + 2 H(+)</text>
        <dbReference type="Rhea" id="RHEA:12733"/>
        <dbReference type="ChEBI" id="CHEBI:15378"/>
        <dbReference type="ChEBI" id="CHEBI:16526"/>
        <dbReference type="ChEBI" id="CHEBI:29959"/>
        <dbReference type="ChEBI" id="CHEBI:33019"/>
        <dbReference type="ChEBI" id="CHEBI:57502"/>
        <dbReference type="ChEBI" id="CHEBI:58017"/>
        <dbReference type="EC" id="2.4.2.19"/>
    </reaction>
</comment>
<protein>
    <recommendedName>
        <fullName evidence="11">Probable nicotinate-nucleotide pyrophosphorylase [carboxylating]</fullName>
        <ecNumber evidence="5">2.4.2.19</ecNumber>
    </recommendedName>
    <alternativeName>
        <fullName evidence="9">Quinolinate phosphoribosyltransferase [decarboxylating]</fullName>
    </alternativeName>
</protein>
<evidence type="ECO:0000259" key="14">
    <source>
        <dbReference type="Pfam" id="PF01729"/>
    </source>
</evidence>
<dbReference type="AlphaFoldDB" id="A0A5N1GLV9"/>
<dbReference type="EC" id="2.4.2.19" evidence="5"/>
<dbReference type="GO" id="GO:0034213">
    <property type="term" value="P:quinolinate catabolic process"/>
    <property type="evidence" value="ECO:0007669"/>
    <property type="project" value="TreeGrafter"/>
</dbReference>
<evidence type="ECO:0000256" key="11">
    <source>
        <dbReference type="ARBA" id="ARBA00069173"/>
    </source>
</evidence>